<name>A0ABV6IY59_9PROT</name>
<dbReference type="Pfam" id="PF00132">
    <property type="entry name" value="Hexapep"/>
    <property type="match status" value="1"/>
</dbReference>
<evidence type="ECO:0000256" key="1">
    <source>
        <dbReference type="ARBA" id="ARBA00007274"/>
    </source>
</evidence>
<dbReference type="GO" id="GO:0016746">
    <property type="term" value="F:acyltransferase activity"/>
    <property type="evidence" value="ECO:0007669"/>
    <property type="project" value="UniProtKB-KW"/>
</dbReference>
<gene>
    <name evidence="3" type="ORF">ACFFIC_23855</name>
</gene>
<comment type="caution">
    <text evidence="3">The sequence shown here is derived from an EMBL/GenBank/DDBJ whole genome shotgun (WGS) entry which is preliminary data.</text>
</comment>
<dbReference type="InterPro" id="IPR001451">
    <property type="entry name" value="Hexapep"/>
</dbReference>
<dbReference type="Proteomes" id="UP001589789">
    <property type="component" value="Unassembled WGS sequence"/>
</dbReference>
<dbReference type="PANTHER" id="PTHR23416:SF23">
    <property type="entry name" value="ACETYLTRANSFERASE C18B11.09C-RELATED"/>
    <property type="match status" value="1"/>
</dbReference>
<accession>A0ABV6IY59</accession>
<sequence>MKAGVAAPRWVQTLRFMARGGALVSPRAALELGEPLGLGRKTSISAFSLISTREGEVRIGARTDVGTGCCISGHPGGVSIGDDCLISPNVVIGGPPQASAEDAPEGRATLVGNNVWIGAGAVILPGAEIADGVIVSPNSVVSGMVAANAIVQGNPAKTIFTRR</sequence>
<dbReference type="PANTHER" id="PTHR23416">
    <property type="entry name" value="SIALIC ACID SYNTHASE-RELATED"/>
    <property type="match status" value="1"/>
</dbReference>
<dbReference type="Pfam" id="PF14602">
    <property type="entry name" value="Hexapep_2"/>
    <property type="match status" value="1"/>
</dbReference>
<proteinExistence type="inferred from homology"/>
<protein>
    <submittedName>
        <fullName evidence="3">Acyltransferase</fullName>
    </submittedName>
</protein>
<evidence type="ECO:0000313" key="4">
    <source>
        <dbReference type="Proteomes" id="UP001589789"/>
    </source>
</evidence>
<evidence type="ECO:0000256" key="2">
    <source>
        <dbReference type="ARBA" id="ARBA00022679"/>
    </source>
</evidence>
<dbReference type="Gene3D" id="2.160.10.10">
    <property type="entry name" value="Hexapeptide repeat proteins"/>
    <property type="match status" value="1"/>
</dbReference>
<reference evidence="3 4" key="1">
    <citation type="submission" date="2024-09" db="EMBL/GenBank/DDBJ databases">
        <authorList>
            <person name="Sun Q."/>
            <person name="Mori K."/>
        </authorList>
    </citation>
    <scope>NUCLEOTIDE SEQUENCE [LARGE SCALE GENOMIC DNA]</scope>
    <source>
        <strain evidence="3 4">CCM 7468</strain>
    </source>
</reference>
<keyword evidence="3" id="KW-0012">Acyltransferase</keyword>
<keyword evidence="2" id="KW-0808">Transferase</keyword>
<evidence type="ECO:0000313" key="3">
    <source>
        <dbReference type="EMBL" id="MFC0388553.1"/>
    </source>
</evidence>
<dbReference type="SUPFAM" id="SSF51161">
    <property type="entry name" value="Trimeric LpxA-like enzymes"/>
    <property type="match status" value="1"/>
</dbReference>
<dbReference type="CDD" id="cd04647">
    <property type="entry name" value="LbH_MAT_like"/>
    <property type="match status" value="1"/>
</dbReference>
<organism evidence="3 4">
    <name type="scientific">Muricoccus vinaceus</name>
    <dbReference type="NCBI Taxonomy" id="424704"/>
    <lineage>
        <taxon>Bacteria</taxon>
        <taxon>Pseudomonadati</taxon>
        <taxon>Pseudomonadota</taxon>
        <taxon>Alphaproteobacteria</taxon>
        <taxon>Acetobacterales</taxon>
        <taxon>Roseomonadaceae</taxon>
        <taxon>Muricoccus</taxon>
    </lineage>
</organism>
<dbReference type="InterPro" id="IPR011004">
    <property type="entry name" value="Trimer_LpxA-like_sf"/>
</dbReference>
<keyword evidence="4" id="KW-1185">Reference proteome</keyword>
<dbReference type="RefSeq" id="WP_377055076.1">
    <property type="nucleotide sequence ID" value="NZ_JBHLVZ010000084.1"/>
</dbReference>
<comment type="similarity">
    <text evidence="1">Belongs to the transferase hexapeptide repeat family.</text>
</comment>
<dbReference type="InterPro" id="IPR051159">
    <property type="entry name" value="Hexapeptide_acetyltransf"/>
</dbReference>
<dbReference type="EMBL" id="JBHLVZ010000084">
    <property type="protein sequence ID" value="MFC0388553.1"/>
    <property type="molecule type" value="Genomic_DNA"/>
</dbReference>